<dbReference type="Proteomes" id="UP000828390">
    <property type="component" value="Unassembled WGS sequence"/>
</dbReference>
<evidence type="ECO:0000313" key="2">
    <source>
        <dbReference type="Proteomes" id="UP000828390"/>
    </source>
</evidence>
<accession>A0A9D4GY02</accession>
<name>A0A9D4GY02_DREPO</name>
<keyword evidence="2" id="KW-1185">Reference proteome</keyword>
<reference evidence="1" key="2">
    <citation type="submission" date="2020-11" db="EMBL/GenBank/DDBJ databases">
        <authorList>
            <person name="McCartney M.A."/>
            <person name="Auch B."/>
            <person name="Kono T."/>
            <person name="Mallez S."/>
            <person name="Becker A."/>
            <person name="Gohl D.M."/>
            <person name="Silverstein K.A.T."/>
            <person name="Koren S."/>
            <person name="Bechman K.B."/>
            <person name="Herman A."/>
            <person name="Abrahante J.E."/>
            <person name="Garbe J."/>
        </authorList>
    </citation>
    <scope>NUCLEOTIDE SEQUENCE</scope>
    <source>
        <strain evidence="1">Duluth1</strain>
        <tissue evidence="1">Whole animal</tissue>
    </source>
</reference>
<organism evidence="1 2">
    <name type="scientific">Dreissena polymorpha</name>
    <name type="common">Zebra mussel</name>
    <name type="synonym">Mytilus polymorpha</name>
    <dbReference type="NCBI Taxonomy" id="45954"/>
    <lineage>
        <taxon>Eukaryota</taxon>
        <taxon>Metazoa</taxon>
        <taxon>Spiralia</taxon>
        <taxon>Lophotrochozoa</taxon>
        <taxon>Mollusca</taxon>
        <taxon>Bivalvia</taxon>
        <taxon>Autobranchia</taxon>
        <taxon>Heteroconchia</taxon>
        <taxon>Euheterodonta</taxon>
        <taxon>Imparidentia</taxon>
        <taxon>Neoheterodontei</taxon>
        <taxon>Myida</taxon>
        <taxon>Dreissenoidea</taxon>
        <taxon>Dreissenidae</taxon>
        <taxon>Dreissena</taxon>
    </lineage>
</organism>
<dbReference type="EMBL" id="JAIWYP010000005">
    <property type="protein sequence ID" value="KAH3823499.1"/>
    <property type="molecule type" value="Genomic_DNA"/>
</dbReference>
<dbReference type="AlphaFoldDB" id="A0A9D4GY02"/>
<sequence>MHCRKSGRLRPYLDPHQRGVLVDRRKDPDLRPALRSKRAVMELSVSDQCSTLDFTHCTIDIVPLYIEYQYVMILDS</sequence>
<reference evidence="1" key="1">
    <citation type="journal article" date="2019" name="bioRxiv">
        <title>The Genome of the Zebra Mussel, Dreissena polymorpha: A Resource for Invasive Species Research.</title>
        <authorList>
            <person name="McCartney M.A."/>
            <person name="Auch B."/>
            <person name="Kono T."/>
            <person name="Mallez S."/>
            <person name="Zhang Y."/>
            <person name="Obille A."/>
            <person name="Becker A."/>
            <person name="Abrahante J.E."/>
            <person name="Garbe J."/>
            <person name="Badalamenti J.P."/>
            <person name="Herman A."/>
            <person name="Mangelson H."/>
            <person name="Liachko I."/>
            <person name="Sullivan S."/>
            <person name="Sone E.D."/>
            <person name="Koren S."/>
            <person name="Silverstein K.A.T."/>
            <person name="Beckman K.B."/>
            <person name="Gohl D.M."/>
        </authorList>
    </citation>
    <scope>NUCLEOTIDE SEQUENCE</scope>
    <source>
        <strain evidence="1">Duluth1</strain>
        <tissue evidence="1">Whole animal</tissue>
    </source>
</reference>
<gene>
    <name evidence="1" type="ORF">DPMN_125304</name>
</gene>
<comment type="caution">
    <text evidence="1">The sequence shown here is derived from an EMBL/GenBank/DDBJ whole genome shotgun (WGS) entry which is preliminary data.</text>
</comment>
<evidence type="ECO:0000313" key="1">
    <source>
        <dbReference type="EMBL" id="KAH3823499.1"/>
    </source>
</evidence>
<proteinExistence type="predicted"/>
<protein>
    <submittedName>
        <fullName evidence="1">Uncharacterized protein</fullName>
    </submittedName>
</protein>